<dbReference type="AlphaFoldDB" id="A0A833Q6B4"/>
<proteinExistence type="predicted"/>
<dbReference type="OrthoDB" id="695346at2759"/>
<evidence type="ECO:0000313" key="2">
    <source>
        <dbReference type="EMBL" id="KAF3319930.1"/>
    </source>
</evidence>
<dbReference type="PANTHER" id="PTHR35318:SF2">
    <property type="entry name" value="OS08G0138900 PROTEIN"/>
    <property type="match status" value="1"/>
</dbReference>
<name>A0A833Q6B4_9POAL</name>
<accession>A0A833Q6B4</accession>
<reference evidence="2" key="1">
    <citation type="submission" date="2020-01" db="EMBL/GenBank/DDBJ databases">
        <title>Genome sequence of Kobresia littledalei, the first chromosome-level genome in the family Cyperaceae.</title>
        <authorList>
            <person name="Qu G."/>
        </authorList>
    </citation>
    <scope>NUCLEOTIDE SEQUENCE</scope>
    <source>
        <strain evidence="2">C.B.Clarke</strain>
        <tissue evidence="2">Leaf</tissue>
    </source>
</reference>
<feature type="compositionally biased region" description="Basic residues" evidence="1">
    <location>
        <begin position="55"/>
        <end position="66"/>
    </location>
</feature>
<comment type="caution">
    <text evidence="2">The sequence shown here is derived from an EMBL/GenBank/DDBJ whole genome shotgun (WGS) entry which is preliminary data.</text>
</comment>
<sequence length="136" mass="14865">MKFLKLVPWATRSAQLDPAGTTTRTSPFVPAMACTEPAVPVHTDTIAVWSDMTEKKRRRSSGHGKTWRPSLDAISENATLRATPAMAAGKEREGKSRGKKVKAKAKSVTIYRGCDDLRHFGSAAMMPTFSPPAFLF</sequence>
<evidence type="ECO:0000313" key="3">
    <source>
        <dbReference type="Proteomes" id="UP000623129"/>
    </source>
</evidence>
<dbReference type="EMBL" id="SWLB01000187">
    <property type="protein sequence ID" value="KAF3319930.1"/>
    <property type="molecule type" value="Genomic_DNA"/>
</dbReference>
<protein>
    <submittedName>
        <fullName evidence="2">Uncharacterized protein</fullName>
    </submittedName>
</protein>
<dbReference type="PANTHER" id="PTHR35318">
    <property type="entry name" value="BNAA10G08410D PROTEIN"/>
    <property type="match status" value="1"/>
</dbReference>
<dbReference type="Proteomes" id="UP000623129">
    <property type="component" value="Unassembled WGS sequence"/>
</dbReference>
<gene>
    <name evidence="2" type="ORF">FCM35_KLT21791</name>
</gene>
<organism evidence="2 3">
    <name type="scientific">Carex littledalei</name>
    <dbReference type="NCBI Taxonomy" id="544730"/>
    <lineage>
        <taxon>Eukaryota</taxon>
        <taxon>Viridiplantae</taxon>
        <taxon>Streptophyta</taxon>
        <taxon>Embryophyta</taxon>
        <taxon>Tracheophyta</taxon>
        <taxon>Spermatophyta</taxon>
        <taxon>Magnoliopsida</taxon>
        <taxon>Liliopsida</taxon>
        <taxon>Poales</taxon>
        <taxon>Cyperaceae</taxon>
        <taxon>Cyperoideae</taxon>
        <taxon>Cariceae</taxon>
        <taxon>Carex</taxon>
        <taxon>Carex subgen. Euthyceras</taxon>
    </lineage>
</organism>
<keyword evidence="3" id="KW-1185">Reference proteome</keyword>
<feature type="region of interest" description="Disordered" evidence="1">
    <location>
        <begin position="52"/>
        <end position="102"/>
    </location>
</feature>
<evidence type="ECO:0000256" key="1">
    <source>
        <dbReference type="SAM" id="MobiDB-lite"/>
    </source>
</evidence>